<comment type="caution">
    <text evidence="1">The sequence shown here is derived from an EMBL/GenBank/DDBJ whole genome shotgun (WGS) entry which is preliminary data.</text>
</comment>
<dbReference type="Pfam" id="PF01042">
    <property type="entry name" value="Ribonuc_L-PSP"/>
    <property type="match status" value="1"/>
</dbReference>
<dbReference type="InterPro" id="IPR006175">
    <property type="entry name" value="YjgF/YER057c/UK114"/>
</dbReference>
<protein>
    <submittedName>
        <fullName evidence="1">Endoribonuclease L-PSP</fullName>
    </submittedName>
</protein>
<gene>
    <name evidence="1" type="ORF">DFR28_1223</name>
</gene>
<evidence type="ECO:0000313" key="1">
    <source>
        <dbReference type="EMBL" id="RBP44833.1"/>
    </source>
</evidence>
<dbReference type="EMBL" id="QNRT01000022">
    <property type="protein sequence ID" value="RBP44833.1"/>
    <property type="molecule type" value="Genomic_DNA"/>
</dbReference>
<proteinExistence type="predicted"/>
<dbReference type="PANTHER" id="PTHR47328">
    <property type="match status" value="1"/>
</dbReference>
<dbReference type="SUPFAM" id="SSF55298">
    <property type="entry name" value="YjgF-like"/>
    <property type="match status" value="1"/>
</dbReference>
<organism evidence="1 2">
    <name type="scientific">Arenicella xantha</name>
    <dbReference type="NCBI Taxonomy" id="644221"/>
    <lineage>
        <taxon>Bacteria</taxon>
        <taxon>Pseudomonadati</taxon>
        <taxon>Pseudomonadota</taxon>
        <taxon>Gammaproteobacteria</taxon>
        <taxon>Arenicellales</taxon>
        <taxon>Arenicellaceae</taxon>
        <taxon>Arenicella</taxon>
    </lineage>
</organism>
<dbReference type="InterPro" id="IPR035959">
    <property type="entry name" value="RutC-like_sf"/>
</dbReference>
<accession>A0A395JH55</accession>
<reference evidence="1 2" key="1">
    <citation type="submission" date="2018-06" db="EMBL/GenBank/DDBJ databases">
        <title>Genomic Encyclopedia of Type Strains, Phase IV (KMG-IV): sequencing the most valuable type-strain genomes for metagenomic binning, comparative biology and taxonomic classification.</title>
        <authorList>
            <person name="Goeker M."/>
        </authorList>
    </citation>
    <scope>NUCLEOTIDE SEQUENCE [LARGE SCALE GENOMIC DNA]</scope>
    <source>
        <strain evidence="1 2">DSM 24032</strain>
    </source>
</reference>
<dbReference type="InParanoid" id="A0A395JH55"/>
<evidence type="ECO:0000313" key="2">
    <source>
        <dbReference type="Proteomes" id="UP000253083"/>
    </source>
</evidence>
<dbReference type="Proteomes" id="UP000253083">
    <property type="component" value="Unassembled WGS sequence"/>
</dbReference>
<dbReference type="AlphaFoldDB" id="A0A395JH55"/>
<dbReference type="InterPro" id="IPR035709">
    <property type="entry name" value="YoaB-like"/>
</dbReference>
<dbReference type="Gene3D" id="3.30.1330.40">
    <property type="entry name" value="RutC-like"/>
    <property type="match status" value="1"/>
</dbReference>
<dbReference type="PANTHER" id="PTHR47328:SF1">
    <property type="entry name" value="RUTC FAMILY PROTEIN YOAB"/>
    <property type="match status" value="1"/>
</dbReference>
<keyword evidence="2" id="KW-1185">Reference proteome</keyword>
<sequence length="123" mass="13748">MSINGVRMIERVQGAYAGRNKSSAYKDLIWTVATSSDTSLDLEGQTKLTLETIAKNLEELGSNKFRILSAQVYIANMQHKPIMDNVWKKWLGENPQNWPQRACLGVQLEGSVLIEITVVAARV</sequence>
<dbReference type="CDD" id="cd06150">
    <property type="entry name" value="YjgF_YER057c_UK114_like_2"/>
    <property type="match status" value="1"/>
</dbReference>
<name>A0A395JH55_9GAMM</name>